<evidence type="ECO:0000313" key="3">
    <source>
        <dbReference type="EMBL" id="RMZ66935.1"/>
    </source>
</evidence>
<dbReference type="EMBL" id="KE747809">
    <property type="protein sequence ID" value="RMZ66935.1"/>
    <property type="molecule type" value="Genomic_DNA"/>
</dbReference>
<feature type="region of interest" description="Disordered" evidence="1">
    <location>
        <begin position="72"/>
        <end position="91"/>
    </location>
</feature>
<proteinExistence type="predicted"/>
<name>A0A3M7LXG4_9PLEO</name>
<sequence length="91" mass="10242">MPPKKRVSDSAPSPRKRARGTTKIALTILSILALSCECKRVFSELRDLLEPRRRCILPKLLAALHSVRRWRRAGFGGGDNDDMGQLKLTDE</sequence>
<evidence type="ECO:0000313" key="4">
    <source>
        <dbReference type="Proteomes" id="UP000265663"/>
    </source>
</evidence>
<reference evidence="3 4" key="1">
    <citation type="journal article" date="2014" name="PLoS ONE">
        <title>De novo Genome Assembly of the Fungal Plant Pathogen Pyrenophora semeniperda.</title>
        <authorList>
            <person name="Soliai M.M."/>
            <person name="Meyer S.E."/>
            <person name="Udall J.A."/>
            <person name="Elzinga D.E."/>
            <person name="Hermansen R.A."/>
            <person name="Bodily P.M."/>
            <person name="Hart A.A."/>
            <person name="Coleman C.E."/>
        </authorList>
    </citation>
    <scope>NUCLEOTIDE SEQUENCE [LARGE SCALE GENOMIC DNA]</scope>
    <source>
        <strain evidence="3 4">CCB06</strain>
        <tissue evidence="3">Mycelium</tissue>
    </source>
</reference>
<keyword evidence="4" id="KW-1185">Reference proteome</keyword>
<organism evidence="3 4">
    <name type="scientific">Pyrenophora seminiperda CCB06</name>
    <dbReference type="NCBI Taxonomy" id="1302712"/>
    <lineage>
        <taxon>Eukaryota</taxon>
        <taxon>Fungi</taxon>
        <taxon>Dikarya</taxon>
        <taxon>Ascomycota</taxon>
        <taxon>Pezizomycotina</taxon>
        <taxon>Dothideomycetes</taxon>
        <taxon>Pleosporomycetidae</taxon>
        <taxon>Pleosporales</taxon>
        <taxon>Pleosporineae</taxon>
        <taxon>Pleosporaceae</taxon>
        <taxon>Pyrenophora</taxon>
    </lineage>
</organism>
<protein>
    <submittedName>
        <fullName evidence="3">Hat domain-containing</fullName>
    </submittedName>
</protein>
<dbReference type="AlphaFoldDB" id="A0A3M7LXG4"/>
<evidence type="ECO:0000256" key="1">
    <source>
        <dbReference type="SAM" id="MobiDB-lite"/>
    </source>
</evidence>
<evidence type="ECO:0000259" key="2">
    <source>
        <dbReference type="Pfam" id="PF05699"/>
    </source>
</evidence>
<dbReference type="InterPro" id="IPR008906">
    <property type="entry name" value="HATC_C_dom"/>
</dbReference>
<dbReference type="GO" id="GO:0046983">
    <property type="term" value="F:protein dimerization activity"/>
    <property type="evidence" value="ECO:0007669"/>
    <property type="project" value="InterPro"/>
</dbReference>
<feature type="domain" description="HAT C-terminal dimerisation" evidence="2">
    <location>
        <begin position="21"/>
        <end position="70"/>
    </location>
</feature>
<dbReference type="Pfam" id="PF05699">
    <property type="entry name" value="Dimer_Tnp_hAT"/>
    <property type="match status" value="1"/>
</dbReference>
<accession>A0A3M7LXG4</accession>
<dbReference type="Proteomes" id="UP000265663">
    <property type="component" value="Unassembled WGS sequence"/>
</dbReference>
<gene>
    <name evidence="3" type="ORF">GMOD_00002321</name>
</gene>